<comment type="subunit">
    <text evidence="9">Forms a complex with SecF. Part of the essential Sec protein translocation apparatus which comprises SecA, SecYEG and auxiliary proteins SecDF. Other proteins may also be involved.</text>
</comment>
<dbReference type="Gene3D" id="3.30.70.3220">
    <property type="match status" value="1"/>
</dbReference>
<dbReference type="Gene3D" id="1.20.1640.10">
    <property type="entry name" value="Multidrug efflux transporter AcrB transmembrane domain"/>
    <property type="match status" value="1"/>
</dbReference>
<dbReference type="PANTHER" id="PTHR30081">
    <property type="entry name" value="PROTEIN-EXPORT MEMBRANE PROTEIN SEC"/>
    <property type="match status" value="1"/>
</dbReference>
<dbReference type="Pfam" id="PF22599">
    <property type="entry name" value="SecDF_P1_head"/>
    <property type="match status" value="1"/>
</dbReference>
<gene>
    <name evidence="9" type="primary">secD</name>
    <name evidence="13" type="ORF">UV41_C0070G0001</name>
</gene>
<proteinExistence type="inferred from homology"/>
<comment type="similarity">
    <text evidence="9">Belongs to the SecD/SecF family. SecD subfamily.</text>
</comment>
<evidence type="ECO:0000256" key="6">
    <source>
        <dbReference type="ARBA" id="ARBA00022989"/>
    </source>
</evidence>
<dbReference type="PANTHER" id="PTHR30081:SF1">
    <property type="entry name" value="PROTEIN TRANSLOCASE SUBUNIT SECD"/>
    <property type="match status" value="1"/>
</dbReference>
<dbReference type="InterPro" id="IPR048634">
    <property type="entry name" value="SecD_SecF_C"/>
</dbReference>
<feature type="domain" description="SecDF P1 head subdomain" evidence="12">
    <location>
        <begin position="144"/>
        <end position="242"/>
    </location>
</feature>
<keyword evidence="6 9" id="KW-1133">Transmembrane helix</keyword>
<evidence type="ECO:0000256" key="8">
    <source>
        <dbReference type="ARBA" id="ARBA00023136"/>
    </source>
</evidence>
<evidence type="ECO:0000259" key="12">
    <source>
        <dbReference type="Pfam" id="PF22599"/>
    </source>
</evidence>
<dbReference type="InterPro" id="IPR055344">
    <property type="entry name" value="SecD_SecF_C_bact"/>
</dbReference>
<reference evidence="13 14" key="1">
    <citation type="journal article" date="2015" name="Nature">
        <title>rRNA introns, odd ribosomes, and small enigmatic genomes across a large radiation of phyla.</title>
        <authorList>
            <person name="Brown C.T."/>
            <person name="Hug L.A."/>
            <person name="Thomas B.C."/>
            <person name="Sharon I."/>
            <person name="Castelle C.J."/>
            <person name="Singh A."/>
            <person name="Wilkins M.J."/>
            <person name="Williams K.H."/>
            <person name="Banfield J.F."/>
        </authorList>
    </citation>
    <scope>NUCLEOTIDE SEQUENCE [LARGE SCALE GENOMIC DNA]</scope>
</reference>
<keyword evidence="4 9" id="KW-0812">Transmembrane</keyword>
<comment type="function">
    <text evidence="9">Part of the Sec protein translocase complex. Interacts with the SecYEG preprotein conducting channel. SecDF uses the proton motive force (PMF) to complete protein translocation after the ATP-dependent function of SecA.</text>
</comment>
<dbReference type="InterPro" id="IPR005791">
    <property type="entry name" value="SecD"/>
</dbReference>
<feature type="domain" description="Protein export membrane protein SecD/SecF C-terminal" evidence="10">
    <location>
        <begin position="243"/>
        <end position="418"/>
    </location>
</feature>
<comment type="caution">
    <text evidence="9">Lacks conserved residue(s) required for the propagation of feature annotation.</text>
</comment>
<dbReference type="GO" id="GO:0006605">
    <property type="term" value="P:protein targeting"/>
    <property type="evidence" value="ECO:0007669"/>
    <property type="project" value="UniProtKB-UniRule"/>
</dbReference>
<dbReference type="GO" id="GO:0065002">
    <property type="term" value="P:intracellular protein transmembrane transport"/>
    <property type="evidence" value="ECO:0007669"/>
    <property type="project" value="UniProtKB-UniRule"/>
</dbReference>
<dbReference type="InterPro" id="IPR022813">
    <property type="entry name" value="SecD/SecF_arch_bac"/>
</dbReference>
<dbReference type="InterPro" id="IPR022646">
    <property type="entry name" value="SecD/SecF_CS"/>
</dbReference>
<dbReference type="NCBIfam" id="TIGR00916">
    <property type="entry name" value="2A0604s01"/>
    <property type="match status" value="1"/>
</dbReference>
<evidence type="ECO:0000256" key="3">
    <source>
        <dbReference type="ARBA" id="ARBA00022475"/>
    </source>
</evidence>
<dbReference type="PRINTS" id="PR00702">
    <property type="entry name" value="ACRIFLAVINRP"/>
</dbReference>
<dbReference type="EMBL" id="LCEJ01000070">
    <property type="protein sequence ID" value="KKS68921.1"/>
    <property type="molecule type" value="Genomic_DNA"/>
</dbReference>
<keyword evidence="2 9" id="KW-0813">Transport</keyword>
<name>A0A0G1DDH3_9BACT</name>
<dbReference type="Pfam" id="PF02355">
    <property type="entry name" value="SecD_SecF_C"/>
    <property type="match status" value="1"/>
</dbReference>
<dbReference type="NCBIfam" id="TIGR01129">
    <property type="entry name" value="secD"/>
    <property type="match status" value="1"/>
</dbReference>
<evidence type="ECO:0000313" key="14">
    <source>
        <dbReference type="Proteomes" id="UP000034785"/>
    </source>
</evidence>
<comment type="subcellular location">
    <subcellularLocation>
        <location evidence="1 9">Cell membrane</location>
        <topology evidence="1 9">Multi-pass membrane protein</topology>
    </subcellularLocation>
</comment>
<evidence type="ECO:0000259" key="10">
    <source>
        <dbReference type="Pfam" id="PF02355"/>
    </source>
</evidence>
<evidence type="ECO:0000256" key="7">
    <source>
        <dbReference type="ARBA" id="ARBA00023010"/>
    </source>
</evidence>
<evidence type="ECO:0000256" key="9">
    <source>
        <dbReference type="HAMAP-Rule" id="MF_01463"/>
    </source>
</evidence>
<comment type="caution">
    <text evidence="13">The sequence shown here is derived from an EMBL/GenBank/DDBJ whole genome shotgun (WGS) entry which is preliminary data.</text>
</comment>
<dbReference type="Pfam" id="PF07549">
    <property type="entry name" value="Sec_GG"/>
    <property type="match status" value="1"/>
</dbReference>
<dbReference type="GO" id="GO:0015450">
    <property type="term" value="F:protein-transporting ATPase activity"/>
    <property type="evidence" value="ECO:0007669"/>
    <property type="project" value="InterPro"/>
</dbReference>
<protein>
    <recommendedName>
        <fullName evidence="9">Protein translocase subunit SecD</fullName>
    </recommendedName>
</protein>
<dbReference type="AlphaFoldDB" id="A0A0G1DDH3"/>
<keyword evidence="7 9" id="KW-0811">Translocation</keyword>
<dbReference type="GO" id="GO:0005886">
    <property type="term" value="C:plasma membrane"/>
    <property type="evidence" value="ECO:0007669"/>
    <property type="project" value="UniProtKB-SubCell"/>
</dbReference>
<dbReference type="Pfam" id="PF21760">
    <property type="entry name" value="SecD_1st"/>
    <property type="match status" value="1"/>
</dbReference>
<evidence type="ECO:0000259" key="11">
    <source>
        <dbReference type="Pfam" id="PF21760"/>
    </source>
</evidence>
<dbReference type="InterPro" id="IPR054384">
    <property type="entry name" value="SecDF_P1_head"/>
</dbReference>
<sequence length="436" mass="46802">MWLIMVLTLLAVWINLPPLGVLSGIPFINKFPVKLGLDLEGGTELVLRTKMESVAREDRDTALESARQVIEKRVNLYGVSEAVVQSSKLGEERRILVELPGVKDVSTAVNLVGQTAQLEFRELLATASAEATSSAVITFENTVSTGLTGKDLKKAQVTFGSSGTKAGPQVAIEFTAEGSEKFAAVTKRNIGRPLAIFLDSQPVEAPTVQQEIIGGSAVITGSFTAEQAKNLSIQLNAGALPVSIEILQQRLIGATLGRESIQKSLMAGIIGIALVMVYMVAFYGLYGLIADLALIIYTLLVLAVFRTGLFIMPPITLTLAGIAGFILSIGMAVDANILTFERMKEEFRSGKTGRKALEAGFSRAWTSIRDSNVSSMITAGILLVFGTSVVRGFAVTLLIGVLVSMFSAIIITRTLLRLLPRFKIIAKQEFQAPLKI</sequence>
<dbReference type="Proteomes" id="UP000034785">
    <property type="component" value="Unassembled WGS sequence"/>
</dbReference>
<evidence type="ECO:0000256" key="4">
    <source>
        <dbReference type="ARBA" id="ARBA00022692"/>
    </source>
</evidence>
<keyword evidence="5 9" id="KW-0653">Protein transport</keyword>
<dbReference type="SUPFAM" id="SSF82866">
    <property type="entry name" value="Multidrug efflux transporter AcrB transmembrane domain"/>
    <property type="match status" value="1"/>
</dbReference>
<feature type="transmembrane region" description="Helical" evidence="9">
    <location>
        <begin position="373"/>
        <end position="390"/>
    </location>
</feature>
<feature type="transmembrane region" description="Helical" evidence="9">
    <location>
        <begin position="292"/>
        <end position="311"/>
    </location>
</feature>
<feature type="transmembrane region" description="Helical" evidence="9">
    <location>
        <begin position="317"/>
        <end position="338"/>
    </location>
</feature>
<dbReference type="HAMAP" id="MF_01463_B">
    <property type="entry name" value="SecD_B"/>
    <property type="match status" value="1"/>
</dbReference>
<evidence type="ECO:0000256" key="1">
    <source>
        <dbReference type="ARBA" id="ARBA00004651"/>
    </source>
</evidence>
<feature type="domain" description="Protein translocase subunit SecDF P1" evidence="11">
    <location>
        <begin position="64"/>
        <end position="123"/>
    </location>
</feature>
<feature type="transmembrane region" description="Helical" evidence="9">
    <location>
        <begin position="265"/>
        <end position="285"/>
    </location>
</feature>
<keyword evidence="8 9" id="KW-0472">Membrane</keyword>
<dbReference type="PATRIC" id="fig|1618425.3.peg.906"/>
<organism evidence="13 14">
    <name type="scientific">Candidatus Daviesbacteria bacterium GW2011_GWA2_42_7</name>
    <dbReference type="NCBI Taxonomy" id="1618425"/>
    <lineage>
        <taxon>Bacteria</taxon>
        <taxon>Candidatus Daviesiibacteriota</taxon>
    </lineage>
</organism>
<accession>A0A0G1DDH3</accession>
<dbReference type="InterPro" id="IPR001036">
    <property type="entry name" value="Acrflvin-R"/>
</dbReference>
<feature type="transmembrane region" description="Helical" evidence="9">
    <location>
        <begin position="396"/>
        <end position="416"/>
    </location>
</feature>
<evidence type="ECO:0000313" key="13">
    <source>
        <dbReference type="EMBL" id="KKS68921.1"/>
    </source>
</evidence>
<keyword evidence="3 9" id="KW-1003">Cell membrane</keyword>
<dbReference type="GO" id="GO:0043952">
    <property type="term" value="P:protein transport by the Sec complex"/>
    <property type="evidence" value="ECO:0007669"/>
    <property type="project" value="UniProtKB-UniRule"/>
</dbReference>
<evidence type="ECO:0000256" key="2">
    <source>
        <dbReference type="ARBA" id="ARBA00022448"/>
    </source>
</evidence>
<evidence type="ECO:0000256" key="5">
    <source>
        <dbReference type="ARBA" id="ARBA00022927"/>
    </source>
</evidence>
<dbReference type="InterPro" id="IPR048631">
    <property type="entry name" value="SecD_1st"/>
</dbReference>